<dbReference type="InterPro" id="IPR002347">
    <property type="entry name" value="SDR_fam"/>
</dbReference>
<dbReference type="EMBL" id="LNXV01000033">
    <property type="protein sequence ID" value="KTC78319.1"/>
    <property type="molecule type" value="Genomic_DNA"/>
</dbReference>
<keyword evidence="2" id="KW-0560">Oxidoreductase</keyword>
<dbReference type="PRINTS" id="PR00081">
    <property type="entry name" value="GDHRDH"/>
</dbReference>
<protein>
    <submittedName>
        <fullName evidence="4">Short chain dehydrogenase</fullName>
    </submittedName>
</protein>
<proteinExistence type="inferred from homology"/>
<evidence type="ECO:0000313" key="5">
    <source>
        <dbReference type="Proteomes" id="UP000054742"/>
    </source>
</evidence>
<reference evidence="4 5" key="1">
    <citation type="submission" date="2015-11" db="EMBL/GenBank/DDBJ databases">
        <title>Genomic analysis of 38 Legionella species identifies large and diverse effector repertoires.</title>
        <authorList>
            <person name="Burstein D."/>
            <person name="Amaro F."/>
            <person name="Zusman T."/>
            <person name="Lifshitz Z."/>
            <person name="Cohen O."/>
            <person name="Gilbert J.A."/>
            <person name="Pupko T."/>
            <person name="Shuman H.A."/>
            <person name="Segal G."/>
        </authorList>
    </citation>
    <scope>NUCLEOTIDE SEQUENCE [LARGE SCALE GENOMIC DNA]</scope>
    <source>
        <strain evidence="4 5">ATCC 43878</strain>
    </source>
</reference>
<evidence type="ECO:0000256" key="2">
    <source>
        <dbReference type="ARBA" id="ARBA00023002"/>
    </source>
</evidence>
<dbReference type="PANTHER" id="PTHR44196">
    <property type="entry name" value="DEHYDROGENASE/REDUCTASE SDR FAMILY MEMBER 7B"/>
    <property type="match status" value="1"/>
</dbReference>
<dbReference type="PATRIC" id="fig|29422.6.peg.2774"/>
<evidence type="ECO:0000256" key="3">
    <source>
        <dbReference type="RuleBase" id="RU000363"/>
    </source>
</evidence>
<comment type="similarity">
    <text evidence="1 3">Belongs to the short-chain dehydrogenases/reductases (SDR) family.</text>
</comment>
<dbReference type="CDD" id="cd05233">
    <property type="entry name" value="SDR_c"/>
    <property type="match status" value="1"/>
</dbReference>
<gene>
    <name evidence="4" type="ORF">Lbru_2611</name>
</gene>
<dbReference type="SUPFAM" id="SSF51735">
    <property type="entry name" value="NAD(P)-binding Rossmann-fold domains"/>
    <property type="match status" value="1"/>
</dbReference>
<dbReference type="GO" id="GO:0016491">
    <property type="term" value="F:oxidoreductase activity"/>
    <property type="evidence" value="ECO:0007669"/>
    <property type="project" value="UniProtKB-KW"/>
</dbReference>
<sequence length="261" mass="28434">MFTLITGSSKGIGHALACEFAKQGHDLILCARDRELLEQLKQKITTVYSVEVNIIPMDLGQNNSAFNLIKAIEEKGYEINCLVNNAGIGYLGDFASMDSLYLNQMLQLNMITVSELTRYFAKKFTQVGKGKILQVSSTAAFQPGPFMAAYYASKAYVASLSQALAYELKGSGVHVSILCPGPTQTNFFDSAGMDESFLARGFLGIMTPEKVAKIAYRGLEKNKLFIIPGILNKLLAYGAAISPARVTRSITALLHGKRQTP</sequence>
<dbReference type="GO" id="GO:0016020">
    <property type="term" value="C:membrane"/>
    <property type="evidence" value="ECO:0007669"/>
    <property type="project" value="TreeGrafter"/>
</dbReference>
<accession>A0A0W0S426</accession>
<organism evidence="4 5">
    <name type="scientific">Legionella brunensis</name>
    <dbReference type="NCBI Taxonomy" id="29422"/>
    <lineage>
        <taxon>Bacteria</taxon>
        <taxon>Pseudomonadati</taxon>
        <taxon>Pseudomonadota</taxon>
        <taxon>Gammaproteobacteria</taxon>
        <taxon>Legionellales</taxon>
        <taxon>Legionellaceae</taxon>
        <taxon>Legionella</taxon>
    </lineage>
</organism>
<dbReference type="Proteomes" id="UP000054742">
    <property type="component" value="Unassembled WGS sequence"/>
</dbReference>
<dbReference type="RefSeq" id="WP_058442579.1">
    <property type="nucleotide sequence ID" value="NZ_CAAAHU010000004.1"/>
</dbReference>
<dbReference type="Pfam" id="PF00106">
    <property type="entry name" value="adh_short"/>
    <property type="match status" value="1"/>
</dbReference>
<evidence type="ECO:0000256" key="1">
    <source>
        <dbReference type="ARBA" id="ARBA00006484"/>
    </source>
</evidence>
<dbReference type="PANTHER" id="PTHR44196:SF2">
    <property type="entry name" value="SHORT-CHAIN DEHYDROGENASE-RELATED"/>
    <property type="match status" value="1"/>
</dbReference>
<dbReference type="PRINTS" id="PR00080">
    <property type="entry name" value="SDRFAMILY"/>
</dbReference>
<keyword evidence="5" id="KW-1185">Reference proteome</keyword>
<comment type="caution">
    <text evidence="4">The sequence shown here is derived from an EMBL/GenBank/DDBJ whole genome shotgun (WGS) entry which is preliminary data.</text>
</comment>
<evidence type="ECO:0000313" key="4">
    <source>
        <dbReference type="EMBL" id="KTC78319.1"/>
    </source>
</evidence>
<dbReference type="PIRSF" id="PIRSF000126">
    <property type="entry name" value="11-beta-HSD1"/>
    <property type="match status" value="1"/>
</dbReference>
<dbReference type="AlphaFoldDB" id="A0A0W0S426"/>
<dbReference type="STRING" id="29422.Lbru_2611"/>
<dbReference type="Gene3D" id="3.40.50.720">
    <property type="entry name" value="NAD(P)-binding Rossmann-like Domain"/>
    <property type="match status" value="1"/>
</dbReference>
<dbReference type="OrthoDB" id="7301144at2"/>
<name>A0A0W0S426_9GAMM</name>
<dbReference type="InterPro" id="IPR036291">
    <property type="entry name" value="NAD(P)-bd_dom_sf"/>
</dbReference>